<name>A0ABD3J8I5_EUCGL</name>
<gene>
    <name evidence="2" type="ORF">ACJRO7_035973</name>
</gene>
<feature type="domain" description="Protein DA1-like" evidence="1">
    <location>
        <begin position="19"/>
        <end position="211"/>
    </location>
</feature>
<dbReference type="AlphaFoldDB" id="A0ABD3J8I5"/>
<dbReference type="InterPro" id="IPR022087">
    <property type="entry name" value="DA1-like_dom"/>
</dbReference>
<proteinExistence type="predicted"/>
<accession>A0ABD3J8I5</accession>
<keyword evidence="3" id="KW-1185">Reference proteome</keyword>
<dbReference type="EMBL" id="JBJKBG010000009">
    <property type="protein sequence ID" value="KAL3723890.1"/>
    <property type="molecule type" value="Genomic_DNA"/>
</dbReference>
<protein>
    <recommendedName>
        <fullName evidence="1">Protein DA1-like domain-containing protein</fullName>
    </recommendedName>
</protein>
<organism evidence="2 3">
    <name type="scientific">Eucalyptus globulus</name>
    <name type="common">Tasmanian blue gum</name>
    <dbReference type="NCBI Taxonomy" id="34317"/>
    <lineage>
        <taxon>Eukaryota</taxon>
        <taxon>Viridiplantae</taxon>
        <taxon>Streptophyta</taxon>
        <taxon>Embryophyta</taxon>
        <taxon>Tracheophyta</taxon>
        <taxon>Spermatophyta</taxon>
        <taxon>Magnoliopsida</taxon>
        <taxon>eudicotyledons</taxon>
        <taxon>Gunneridae</taxon>
        <taxon>Pentapetalae</taxon>
        <taxon>rosids</taxon>
        <taxon>malvids</taxon>
        <taxon>Myrtales</taxon>
        <taxon>Myrtaceae</taxon>
        <taxon>Myrtoideae</taxon>
        <taxon>Eucalypteae</taxon>
        <taxon>Eucalyptus</taxon>
    </lineage>
</organism>
<dbReference type="Proteomes" id="UP001634007">
    <property type="component" value="Unassembled WGS sequence"/>
</dbReference>
<reference evidence="2 3" key="1">
    <citation type="submission" date="2024-11" db="EMBL/GenBank/DDBJ databases">
        <title>Chromosome-level genome assembly of Eucalyptus globulus Labill. provides insights into its genome evolution.</title>
        <authorList>
            <person name="Li X."/>
        </authorList>
    </citation>
    <scope>NUCLEOTIDE SEQUENCE [LARGE SCALE GENOMIC DNA]</scope>
    <source>
        <strain evidence="2">CL2024</strain>
        <tissue evidence="2">Fresh tender leaves</tissue>
    </source>
</reference>
<evidence type="ECO:0000259" key="1">
    <source>
        <dbReference type="Pfam" id="PF12315"/>
    </source>
</evidence>
<dbReference type="PANTHER" id="PTHR24209:SF25">
    <property type="entry name" value="PROTEIN DA1-RELATED 1"/>
    <property type="match status" value="1"/>
</dbReference>
<comment type="caution">
    <text evidence="2">The sequence shown here is derived from an EMBL/GenBank/DDBJ whole genome shotgun (WGS) entry which is preliminary data.</text>
</comment>
<dbReference type="Pfam" id="PF12315">
    <property type="entry name" value="DA1-like"/>
    <property type="match status" value="1"/>
</dbReference>
<evidence type="ECO:0000313" key="3">
    <source>
        <dbReference type="Proteomes" id="UP001634007"/>
    </source>
</evidence>
<dbReference type="InterPro" id="IPR045218">
    <property type="entry name" value="DA1-like"/>
</dbReference>
<evidence type="ECO:0000313" key="2">
    <source>
        <dbReference type="EMBL" id="KAL3723890.1"/>
    </source>
</evidence>
<sequence>MDSDNCKPLERKIRKFYEHLDMKVHQPTIPLYVVDRQGIKERRVRNEGHHRVCDDHGSILVLSEARGKTRFNTKPIYTTVEGEQHKLVSYSNVKEIMVLDGCARLYTGETLAHEMMHAWLALEGYHNLTSEEEEGLCQVMAHKWLDSQISAISKSKTAPSPQLDFERRLAKHLRHGIEARTDDPYGTGFRLVKRATDMHGLKGTLDYIRMTGSFPR</sequence>
<dbReference type="PANTHER" id="PTHR24209">
    <property type="entry name" value="PROTEIN DA1-RELATED 2"/>
    <property type="match status" value="1"/>
</dbReference>